<dbReference type="Gene3D" id="4.10.280.10">
    <property type="entry name" value="Helix-loop-helix DNA-binding domain"/>
    <property type="match status" value="1"/>
</dbReference>
<feature type="domain" description="BHLH" evidence="10">
    <location>
        <begin position="229"/>
        <end position="313"/>
    </location>
</feature>
<name>A0A8J6L8V1_MICOH</name>
<dbReference type="Pfam" id="PF00010">
    <property type="entry name" value="HLH"/>
    <property type="match status" value="1"/>
</dbReference>
<dbReference type="GO" id="GO:0032543">
    <property type="term" value="P:mitochondrial translation"/>
    <property type="evidence" value="ECO:0007669"/>
    <property type="project" value="InterPro"/>
</dbReference>
<dbReference type="InterPro" id="IPR011598">
    <property type="entry name" value="bHLH_dom"/>
</dbReference>
<evidence type="ECO:0000256" key="5">
    <source>
        <dbReference type="ARBA" id="ARBA00022884"/>
    </source>
</evidence>
<comment type="similarity">
    <text evidence="2">Belongs to the mitochondrion-specific ribosomal protein mS39 family.</text>
</comment>
<dbReference type="GO" id="GO:0046983">
    <property type="term" value="F:protein dimerization activity"/>
    <property type="evidence" value="ECO:0007669"/>
    <property type="project" value="InterPro"/>
</dbReference>
<dbReference type="GO" id="GO:0019843">
    <property type="term" value="F:rRNA binding"/>
    <property type="evidence" value="ECO:0007669"/>
    <property type="project" value="UniProtKB-KW"/>
</dbReference>
<comment type="caution">
    <text evidence="11">The sequence shown here is derived from an EMBL/GenBank/DDBJ whole genome shotgun (WGS) entry which is preliminary data.</text>
</comment>
<evidence type="ECO:0000313" key="12">
    <source>
        <dbReference type="Proteomes" id="UP000710432"/>
    </source>
</evidence>
<keyword evidence="5" id="KW-0694">RNA-binding</keyword>
<dbReference type="Pfam" id="PF01632">
    <property type="entry name" value="Ribosomal_L35p"/>
    <property type="match status" value="1"/>
</dbReference>
<gene>
    <name evidence="11" type="ORF">LTLLF_112690</name>
</gene>
<dbReference type="InterPro" id="IPR011990">
    <property type="entry name" value="TPR-like_helical_dom_sf"/>
</dbReference>
<dbReference type="GO" id="GO:0043024">
    <property type="term" value="F:ribosomal small subunit binding"/>
    <property type="evidence" value="ECO:0007669"/>
    <property type="project" value="InterPro"/>
</dbReference>
<dbReference type="PANTHER" id="PTHR16276">
    <property type="entry name" value="PENTATRICOPEPTIDE REPEAT DOMAIN-CONTAINING PROTEIN 3"/>
    <property type="match status" value="1"/>
</dbReference>
<evidence type="ECO:0000256" key="3">
    <source>
        <dbReference type="ARBA" id="ARBA00022730"/>
    </source>
</evidence>
<feature type="compositionally biased region" description="Pro residues" evidence="9">
    <location>
        <begin position="158"/>
        <end position="172"/>
    </location>
</feature>
<feature type="region of interest" description="Disordered" evidence="9">
    <location>
        <begin position="28"/>
        <end position="69"/>
    </location>
</feature>
<dbReference type="SUPFAM" id="SSF143034">
    <property type="entry name" value="L35p-like"/>
    <property type="match status" value="1"/>
</dbReference>
<proteinExistence type="inferred from homology"/>
<keyword evidence="7" id="KW-0687">Ribonucleoprotein</keyword>
<dbReference type="GO" id="GO:0003735">
    <property type="term" value="F:structural constituent of ribosome"/>
    <property type="evidence" value="ECO:0007669"/>
    <property type="project" value="InterPro"/>
</dbReference>
<dbReference type="InterPro" id="IPR036638">
    <property type="entry name" value="HLH_DNA-bd_sf"/>
</dbReference>
<accession>A0A8J6L8V1</accession>
<keyword evidence="6" id="KW-0689">Ribosomal protein</keyword>
<dbReference type="CDD" id="cd11421">
    <property type="entry name" value="bHLH_TS_ATOH8"/>
    <property type="match status" value="1"/>
</dbReference>
<dbReference type="GO" id="GO:0005840">
    <property type="term" value="C:ribosome"/>
    <property type="evidence" value="ECO:0007669"/>
    <property type="project" value="UniProtKB-KW"/>
</dbReference>
<dbReference type="InterPro" id="IPR002885">
    <property type="entry name" value="PPR_rpt"/>
</dbReference>
<dbReference type="Proteomes" id="UP000710432">
    <property type="component" value="Unassembled WGS sequence"/>
</dbReference>
<dbReference type="GO" id="GO:0003700">
    <property type="term" value="F:DNA-binding transcription factor activity"/>
    <property type="evidence" value="ECO:0007669"/>
    <property type="project" value="InterPro"/>
</dbReference>
<dbReference type="GO" id="GO:0005739">
    <property type="term" value="C:mitochondrion"/>
    <property type="evidence" value="ECO:0007669"/>
    <property type="project" value="InterPro"/>
</dbReference>
<dbReference type="GO" id="GO:1990904">
    <property type="term" value="C:ribonucleoprotein complex"/>
    <property type="evidence" value="ECO:0007669"/>
    <property type="project" value="UniProtKB-KW"/>
</dbReference>
<evidence type="ECO:0000256" key="7">
    <source>
        <dbReference type="ARBA" id="ARBA00023274"/>
    </source>
</evidence>
<evidence type="ECO:0000256" key="8">
    <source>
        <dbReference type="ARBA" id="ARBA00035134"/>
    </source>
</evidence>
<dbReference type="GO" id="GO:0006417">
    <property type="term" value="P:regulation of translation"/>
    <property type="evidence" value="ECO:0007669"/>
    <property type="project" value="UniProtKB-KW"/>
</dbReference>
<evidence type="ECO:0000259" key="10">
    <source>
        <dbReference type="PROSITE" id="PS50888"/>
    </source>
</evidence>
<dbReference type="AlphaFoldDB" id="A0A8J6L8V1"/>
<dbReference type="InterPro" id="IPR021137">
    <property type="entry name" value="Ribosomal_bL35-like"/>
</dbReference>
<dbReference type="InterPro" id="IPR037229">
    <property type="entry name" value="Ribosomal_bL35_sf"/>
</dbReference>
<dbReference type="PANTHER" id="PTHR16276:SF1">
    <property type="entry name" value="SMALL RIBOSOMAL SUBUNIT PROTEIN MS39"/>
    <property type="match status" value="1"/>
</dbReference>
<dbReference type="SMART" id="SM00353">
    <property type="entry name" value="HLH"/>
    <property type="match status" value="1"/>
</dbReference>
<sequence length="755" mass="84883">MKHIPVLEDGPWKTVCVKELNGLKKLKRKGKEPARRANGYKTFRLDLEAPEPGATASATAATNGLRDRTQPFPIATPVPASVAPAVPPGGGTDTAKELRGIRASEVSDARKRGFALGTVGPGLPTPPPASQSLAPGRPEAQPYREPSLRPRILLCAPPARPTPSAPPEPPAAPRESPVRPAPPTRPGESSYSSISHVIYNNHPDSSASPRKRPGEATAASTEIKALQQTRRLLANARERTRVHTISAAFEALRKQRPFSKSRFFLQAWVFGDPGVELAVEGRLPECSVPCYSYGQKLSKLAILRIACNYILSLARLADLDYSADHSNLSFSECVQRCTRTLQAEGRAKKRKCLMPESFEPQIEDVSEAALRERIRLRKVKASVGLFDQLLQAADVYTFNALIEAKMFMPDEKFEDKWNNILDLLKHMVAQKVKPNLQTFNAMLKSLRKFYLLGRLPALQTLREMKHIGIANAIKTPSLIIYDIMQELEGRTFSPQDLDDDSKEYGHTFRDALRQEILMLMARDKHPPELQVAFADCAADIKSTYESQDARQTALDWPANSLQYIAVLFLRGGRTQEAWKMLALFKKHNKIPRSELLEEFMDTAKASESPALAIEVVKLASAFSLPVCESLAQRIMTDFTVDEKQKVAALVPSVLKPPVRTLTYCSKRKGKRKTVKSVVHRFLRLHSGLWLRRKAGYKKKLWKKTTARKKRLREFVFCNKTQSKLLDKMTTSFWKRRNWYAGDPYQMYHDRTNLRV</sequence>
<reference evidence="11" key="1">
    <citation type="submission" date="2020-03" db="EMBL/GenBank/DDBJ databases">
        <title>Studies in the Genomics of Life Span.</title>
        <authorList>
            <person name="Glass D."/>
        </authorList>
    </citation>
    <scope>NUCLEOTIDE SEQUENCE</scope>
    <source>
        <strain evidence="11">LTLLF</strain>
        <tissue evidence="11">Muscle</tissue>
    </source>
</reference>
<dbReference type="Gene3D" id="1.25.40.10">
    <property type="entry name" value="Tetratricopeptide repeat domain"/>
    <property type="match status" value="1"/>
</dbReference>
<protein>
    <recommendedName>
        <fullName evidence="8">Small ribosomal subunit protein mS39</fullName>
    </recommendedName>
</protein>
<evidence type="ECO:0000256" key="6">
    <source>
        <dbReference type="ARBA" id="ARBA00022980"/>
    </source>
</evidence>
<dbReference type="EMBL" id="JAATJU010006900">
    <property type="protein sequence ID" value="KAH0519247.1"/>
    <property type="molecule type" value="Genomic_DNA"/>
</dbReference>
<dbReference type="InterPro" id="IPR032660">
    <property type="entry name" value="ATOH8_bHLH"/>
</dbReference>
<feature type="region of interest" description="Disordered" evidence="9">
    <location>
        <begin position="114"/>
        <end position="220"/>
    </location>
</feature>
<dbReference type="InterPro" id="IPR037387">
    <property type="entry name" value="PTCD3"/>
</dbReference>
<keyword evidence="4" id="KW-0810">Translation regulation</keyword>
<evidence type="ECO:0000256" key="4">
    <source>
        <dbReference type="ARBA" id="ARBA00022845"/>
    </source>
</evidence>
<dbReference type="SUPFAM" id="SSF47459">
    <property type="entry name" value="HLH, helix-loop-helix DNA-binding domain"/>
    <property type="match status" value="1"/>
</dbReference>
<organism evidence="11 12">
    <name type="scientific">Microtus ochrogaster</name>
    <name type="common">Prairie vole</name>
    <dbReference type="NCBI Taxonomy" id="79684"/>
    <lineage>
        <taxon>Eukaryota</taxon>
        <taxon>Metazoa</taxon>
        <taxon>Chordata</taxon>
        <taxon>Craniata</taxon>
        <taxon>Vertebrata</taxon>
        <taxon>Euteleostomi</taxon>
        <taxon>Mammalia</taxon>
        <taxon>Eutheria</taxon>
        <taxon>Euarchontoglires</taxon>
        <taxon>Glires</taxon>
        <taxon>Rodentia</taxon>
        <taxon>Myomorpha</taxon>
        <taxon>Muroidea</taxon>
        <taxon>Cricetidae</taxon>
        <taxon>Arvicolinae</taxon>
        <taxon>Microtus</taxon>
    </lineage>
</organism>
<evidence type="ECO:0000313" key="11">
    <source>
        <dbReference type="EMBL" id="KAH0519247.1"/>
    </source>
</evidence>
<dbReference type="PROSITE" id="PS50888">
    <property type="entry name" value="BHLH"/>
    <property type="match status" value="1"/>
</dbReference>
<evidence type="ECO:0000256" key="2">
    <source>
        <dbReference type="ARBA" id="ARBA00008551"/>
    </source>
</evidence>
<evidence type="ECO:0000256" key="9">
    <source>
        <dbReference type="SAM" id="MobiDB-lite"/>
    </source>
</evidence>
<evidence type="ECO:0000256" key="1">
    <source>
        <dbReference type="ARBA" id="ARBA00006598"/>
    </source>
</evidence>
<dbReference type="Pfam" id="PF13812">
    <property type="entry name" value="PPR_3"/>
    <property type="match status" value="1"/>
</dbReference>
<comment type="similarity">
    <text evidence="1">Belongs to the bacterial ribosomal protein bL35 family.</text>
</comment>
<keyword evidence="3" id="KW-0699">rRNA-binding</keyword>